<evidence type="ECO:0000256" key="5">
    <source>
        <dbReference type="ARBA" id="ARBA00023242"/>
    </source>
</evidence>
<comment type="subcellular location">
    <subcellularLocation>
        <location evidence="1">Nucleus</location>
    </subcellularLocation>
</comment>
<dbReference type="GO" id="GO:0008270">
    <property type="term" value="F:zinc ion binding"/>
    <property type="evidence" value="ECO:0007669"/>
    <property type="project" value="UniProtKB-KW"/>
</dbReference>
<keyword evidence="2" id="KW-0479">Metal-binding</keyword>
<evidence type="ECO:0000256" key="1">
    <source>
        <dbReference type="ARBA" id="ARBA00004123"/>
    </source>
</evidence>
<dbReference type="GO" id="GO:0003964">
    <property type="term" value="F:RNA-directed DNA polymerase activity"/>
    <property type="evidence" value="ECO:0007669"/>
    <property type="project" value="UniProtKB-KW"/>
</dbReference>
<organism evidence="8 9">
    <name type="scientific">Favolaschia claudopus</name>
    <dbReference type="NCBI Taxonomy" id="2862362"/>
    <lineage>
        <taxon>Eukaryota</taxon>
        <taxon>Fungi</taxon>
        <taxon>Dikarya</taxon>
        <taxon>Basidiomycota</taxon>
        <taxon>Agaricomycotina</taxon>
        <taxon>Agaricomycetes</taxon>
        <taxon>Agaricomycetidae</taxon>
        <taxon>Agaricales</taxon>
        <taxon>Marasmiineae</taxon>
        <taxon>Mycenaceae</taxon>
        <taxon>Favolaschia</taxon>
    </lineage>
</organism>
<evidence type="ECO:0000313" key="7">
    <source>
        <dbReference type="EMBL" id="KAK6988651.1"/>
    </source>
</evidence>
<dbReference type="EMBL" id="JAWWNJ010000121">
    <property type="protein sequence ID" value="KAK6988670.1"/>
    <property type="molecule type" value="Genomic_DNA"/>
</dbReference>
<accession>A0AAV9ZQ02</accession>
<sequence>MDQPRERAAQLLRDLKAAIEAMPPGMKSGQRDGDLARYLTPKLSKDDPPVEIFPSDGDGAYSCFSTQWERVFQSKSSTEPLDAKFHLVCRGSKGLILAYTWAEHYVMLETMTDGDIEMIIPRLESLLVLISSAIKAHNETVKRRPPPSSPEPEPSDDEFPAAIAGTKRKESTKSGKQKDGKAPVKKKTKKTTVPPPANGTEQPSDPNAKKRKSPAHPETPQSDAESAPPKPAKKSKQSVPSDQSSDSEVEVQPAQPKAKAKTKVSVPRPVSDDEDEGPAKIGNKLQWALLHFRTPKATTKNDEPVWTLTCRHCSNHRTTPRTEGITEYENETLKIKTPSNFTNHAEKCTHRPTAQSFEKYQESADRVRRGLPALPESVASSSQDPQREMMQGFIQRGIDNPAKSVTQRTYRQHLVQAIVQDDLAFRLTENEGIYKLLVHILPAKIKARVSHQTVARDLAVLHQALDKKLETMIKMNESKISIATDIATTKNMVNAFCGVTVFFIDQNWVLQEHVLDLIPLDGDHSGEAVAKLVYASLARRKVDALLFSCGSDNASCNGTMCRGLVRFCIRGNPLVGSARNMQIGCGGHVTNLVAQTVTGTLGIAPPIAKKDLYEETRKFPLVYDPNDDPVVVAEMEEMEKDLKAGCLEKDVQEADLSGSDLSDDDDNSHENIWVDENDAEADEIEIEKGAVGEKDTNPQMDVVVEPASSTEQAKRKGGKEKKKKAEKVFTAIDKIHESVVHILRSEIRRKKARVLTHKLVDEDYRHLVFVRSMVVRWNTIYAELNRARHLSPALDAFVADLARGLTGKPKTIALARKKKWEMHSEDWEFVDKLINALEVLQDVTLEFSKKGVPTICKVLPLYMLMQTRLAALADDYMFEEDALSHALRAGSEKAEQYVGKALISDYPLLGAVLHPAIRLAFFESDDWAPEVPRRARRLLADLAKKHSDSTPSTSTQAAASTKKKGIFAQALQANSDTQKKTVFSGNEEVKLYLSCLGNPDVIA</sequence>
<keyword evidence="8" id="KW-0808">Transferase</keyword>
<evidence type="ECO:0000256" key="6">
    <source>
        <dbReference type="SAM" id="MobiDB-lite"/>
    </source>
</evidence>
<evidence type="ECO:0000256" key="2">
    <source>
        <dbReference type="ARBA" id="ARBA00022723"/>
    </source>
</evidence>
<dbReference type="GO" id="GO:0005634">
    <property type="term" value="C:nucleus"/>
    <property type="evidence" value="ECO:0007669"/>
    <property type="project" value="UniProtKB-SubCell"/>
</dbReference>
<evidence type="ECO:0000313" key="9">
    <source>
        <dbReference type="Proteomes" id="UP001362999"/>
    </source>
</evidence>
<dbReference type="PANTHER" id="PTHR46481:SF10">
    <property type="entry name" value="ZINC FINGER BED DOMAIN-CONTAINING PROTEIN 39"/>
    <property type="match status" value="1"/>
</dbReference>
<dbReference type="InterPro" id="IPR052035">
    <property type="entry name" value="ZnF_BED_domain_contain"/>
</dbReference>
<dbReference type="Proteomes" id="UP001362999">
    <property type="component" value="Unassembled WGS sequence"/>
</dbReference>
<feature type="region of interest" description="Disordered" evidence="6">
    <location>
        <begin position="139"/>
        <end position="279"/>
    </location>
</feature>
<feature type="compositionally biased region" description="Basic and acidic residues" evidence="6">
    <location>
        <begin position="167"/>
        <end position="182"/>
    </location>
</feature>
<evidence type="ECO:0000313" key="8">
    <source>
        <dbReference type="EMBL" id="KAK6988670.1"/>
    </source>
</evidence>
<keyword evidence="5" id="KW-0539">Nucleus</keyword>
<reference evidence="8 9" key="1">
    <citation type="journal article" date="2024" name="J Genomics">
        <title>Draft genome sequencing and assembly of Favolaschia claudopus CIRM-BRFM 2984 isolated from oak limbs.</title>
        <authorList>
            <person name="Navarro D."/>
            <person name="Drula E."/>
            <person name="Chaduli D."/>
            <person name="Cazenave R."/>
            <person name="Ahrendt S."/>
            <person name="Wang J."/>
            <person name="Lipzen A."/>
            <person name="Daum C."/>
            <person name="Barry K."/>
            <person name="Grigoriev I.V."/>
            <person name="Favel A."/>
            <person name="Rosso M.N."/>
            <person name="Martin F."/>
        </authorList>
    </citation>
    <scope>NUCLEOTIDE SEQUENCE [LARGE SCALE GENOMIC DNA]</scope>
    <source>
        <strain evidence="8 9">CIRM-BRFM 2984</strain>
    </source>
</reference>
<keyword evidence="8" id="KW-0695">RNA-directed DNA polymerase</keyword>
<dbReference type="SUPFAM" id="SSF53098">
    <property type="entry name" value="Ribonuclease H-like"/>
    <property type="match status" value="1"/>
</dbReference>
<keyword evidence="9" id="KW-1185">Reference proteome</keyword>
<dbReference type="EMBL" id="JAWWNJ010000121">
    <property type="protein sequence ID" value="KAK6988651.1"/>
    <property type="molecule type" value="Genomic_DNA"/>
</dbReference>
<gene>
    <name evidence="7" type="ORF">R3P38DRAFT_2660562</name>
    <name evidence="8" type="ORF">R3P38DRAFT_3373976</name>
</gene>
<proteinExistence type="predicted"/>
<evidence type="ECO:0000256" key="4">
    <source>
        <dbReference type="ARBA" id="ARBA00022833"/>
    </source>
</evidence>
<protein>
    <submittedName>
        <fullName evidence="8">Reverse transcriptase-RNase H-integrase</fullName>
    </submittedName>
</protein>
<keyword evidence="4" id="KW-0862">Zinc</keyword>
<evidence type="ECO:0000256" key="3">
    <source>
        <dbReference type="ARBA" id="ARBA00022771"/>
    </source>
</evidence>
<comment type="caution">
    <text evidence="8">The sequence shown here is derived from an EMBL/GenBank/DDBJ whole genome shotgun (WGS) entry which is preliminary data.</text>
</comment>
<keyword evidence="8" id="KW-0548">Nucleotidyltransferase</keyword>
<dbReference type="PANTHER" id="PTHR46481">
    <property type="entry name" value="ZINC FINGER BED DOMAIN-CONTAINING PROTEIN 4"/>
    <property type="match status" value="1"/>
</dbReference>
<name>A0AAV9ZQ02_9AGAR</name>
<keyword evidence="3" id="KW-0863">Zinc-finger</keyword>
<dbReference type="InterPro" id="IPR012337">
    <property type="entry name" value="RNaseH-like_sf"/>
</dbReference>
<dbReference type="AlphaFoldDB" id="A0AAV9ZQ02"/>